<dbReference type="EMBL" id="JAABOQ010000005">
    <property type="protein sequence ID" value="NER18443.1"/>
    <property type="molecule type" value="Genomic_DNA"/>
</dbReference>
<name>A0A6M0CNB9_9FLAO</name>
<sequence length="406" mass="46706">MFKLNNLYIVILFCICNTHQTSTAQEASVLFNLSAKTIKEATKDNSLHIGIRGSSMPLTWVNDILLKDNNGDGIYTVTINFPIKTKTDVYFKFVLNQVEWEKGDARKLRLEPGTTTTYEAEFNYESRPGNPFEKFIGTWSLKDNSWEQGNKDETTQLKIYEHQTVCKELNTDNSLLWTVNAPSARGHILWVYNHKQKKVNHLSSFLPYRSGIGKGSITKEGNVSLKIAFEGEPKNTYRLYHYNWVNDDEYVLESIQYDQSGTKTGDFYGGSFIRVDKDHFVKQKIQNILNVLDNKKTTLQEKLDVWSEDLIHMAPNHSTITSKKQLANFLEAEKENTDITMKHDIIDILSYEDTVIMRGAVNGSFSKKNSQETIPFSTKNLFVFKKNKNGILKIWKVIYNMSSNNQ</sequence>
<dbReference type="RefSeq" id="WP_164033108.1">
    <property type="nucleotide sequence ID" value="NZ_JAABOQ010000005.1"/>
</dbReference>
<gene>
    <name evidence="1" type="ORF">GWK10_14565</name>
</gene>
<comment type="caution">
    <text evidence="1">The sequence shown here is derived from an EMBL/GenBank/DDBJ whole genome shotgun (WGS) entry which is preliminary data.</text>
</comment>
<dbReference type="Gene3D" id="2.60.40.10">
    <property type="entry name" value="Immunoglobulins"/>
    <property type="match status" value="1"/>
</dbReference>
<dbReference type="AlphaFoldDB" id="A0A6M0CNB9"/>
<accession>A0A6M0CNB9</accession>
<dbReference type="SUPFAM" id="SSF54427">
    <property type="entry name" value="NTF2-like"/>
    <property type="match status" value="1"/>
</dbReference>
<evidence type="ECO:0000313" key="1">
    <source>
        <dbReference type="EMBL" id="NER18443.1"/>
    </source>
</evidence>
<dbReference type="Proteomes" id="UP000474296">
    <property type="component" value="Unassembled WGS sequence"/>
</dbReference>
<organism evidence="1 2">
    <name type="scientific">Spongiivirga citrea</name>
    <dbReference type="NCBI Taxonomy" id="1481457"/>
    <lineage>
        <taxon>Bacteria</taxon>
        <taxon>Pseudomonadati</taxon>
        <taxon>Bacteroidota</taxon>
        <taxon>Flavobacteriia</taxon>
        <taxon>Flavobacteriales</taxon>
        <taxon>Flavobacteriaceae</taxon>
        <taxon>Spongiivirga</taxon>
    </lineage>
</organism>
<proteinExistence type="predicted"/>
<evidence type="ECO:0000313" key="2">
    <source>
        <dbReference type="Proteomes" id="UP000474296"/>
    </source>
</evidence>
<reference evidence="1 2" key="1">
    <citation type="submission" date="2020-01" db="EMBL/GenBank/DDBJ databases">
        <title>Spongiivirga citrea KCTC 32990T.</title>
        <authorList>
            <person name="Wang G."/>
        </authorList>
    </citation>
    <scope>NUCLEOTIDE SEQUENCE [LARGE SCALE GENOMIC DNA]</scope>
    <source>
        <strain evidence="1 2">KCTC 32990</strain>
    </source>
</reference>
<dbReference type="InterPro" id="IPR032710">
    <property type="entry name" value="NTF2-like_dom_sf"/>
</dbReference>
<keyword evidence="2" id="KW-1185">Reference proteome</keyword>
<dbReference type="InterPro" id="IPR013783">
    <property type="entry name" value="Ig-like_fold"/>
</dbReference>
<protein>
    <submittedName>
        <fullName evidence="1">Uncharacterized protein</fullName>
    </submittedName>
</protein>
<dbReference type="Gene3D" id="3.10.450.50">
    <property type="match status" value="1"/>
</dbReference>